<dbReference type="Proteomes" id="UP001589619">
    <property type="component" value="Unassembled WGS sequence"/>
</dbReference>
<evidence type="ECO:0000313" key="15">
    <source>
        <dbReference type="Proteomes" id="UP001589619"/>
    </source>
</evidence>
<dbReference type="Gene3D" id="6.10.340.10">
    <property type="match status" value="1"/>
</dbReference>
<evidence type="ECO:0000256" key="12">
    <source>
        <dbReference type="SAM" id="Phobius"/>
    </source>
</evidence>
<dbReference type="PROSITE" id="PS50885">
    <property type="entry name" value="HAMP"/>
    <property type="match status" value="1"/>
</dbReference>
<name>A0ABV5W6I4_9BACL</name>
<evidence type="ECO:0000256" key="6">
    <source>
        <dbReference type="ARBA" id="ARBA00022741"/>
    </source>
</evidence>
<dbReference type="InterPro" id="IPR050640">
    <property type="entry name" value="Bact_2-comp_sensor_kinase"/>
</dbReference>
<keyword evidence="11 12" id="KW-0472">Membrane</keyword>
<evidence type="ECO:0000259" key="13">
    <source>
        <dbReference type="PROSITE" id="PS50885"/>
    </source>
</evidence>
<dbReference type="GO" id="GO:0004673">
    <property type="term" value="F:protein histidine kinase activity"/>
    <property type="evidence" value="ECO:0007669"/>
    <property type="project" value="UniProtKB-EC"/>
</dbReference>
<feature type="transmembrane region" description="Helical" evidence="12">
    <location>
        <begin position="301"/>
        <end position="324"/>
    </location>
</feature>
<evidence type="ECO:0000256" key="10">
    <source>
        <dbReference type="ARBA" id="ARBA00023012"/>
    </source>
</evidence>
<dbReference type="CDD" id="cd06225">
    <property type="entry name" value="HAMP"/>
    <property type="match status" value="1"/>
</dbReference>
<keyword evidence="15" id="KW-1185">Reference proteome</keyword>
<dbReference type="EMBL" id="JBHMAG010000021">
    <property type="protein sequence ID" value="MFB9756182.1"/>
    <property type="molecule type" value="Genomic_DNA"/>
</dbReference>
<dbReference type="PANTHER" id="PTHR34220:SF11">
    <property type="entry name" value="SENSOR PROTEIN KINASE HPTS"/>
    <property type="match status" value="1"/>
</dbReference>
<dbReference type="InterPro" id="IPR010559">
    <property type="entry name" value="Sig_transdc_His_kin_internal"/>
</dbReference>
<gene>
    <name evidence="14" type="ORF">ACFFNY_31785</name>
</gene>
<dbReference type="InterPro" id="IPR003660">
    <property type="entry name" value="HAMP_dom"/>
</dbReference>
<dbReference type="InterPro" id="IPR036890">
    <property type="entry name" value="HATPase_C_sf"/>
</dbReference>
<dbReference type="InterPro" id="IPR033479">
    <property type="entry name" value="dCache_1"/>
</dbReference>
<dbReference type="PANTHER" id="PTHR34220">
    <property type="entry name" value="SENSOR HISTIDINE KINASE YPDA"/>
    <property type="match status" value="1"/>
</dbReference>
<evidence type="ECO:0000256" key="1">
    <source>
        <dbReference type="ARBA" id="ARBA00004651"/>
    </source>
</evidence>
<accession>A0ABV5W6I4</accession>
<dbReference type="Pfam" id="PF02518">
    <property type="entry name" value="HATPase_c"/>
    <property type="match status" value="1"/>
</dbReference>
<keyword evidence="4 14" id="KW-0808">Transferase</keyword>
<comment type="subcellular location">
    <subcellularLocation>
        <location evidence="1">Cell membrane</location>
        <topology evidence="1">Multi-pass membrane protein</topology>
    </subcellularLocation>
</comment>
<reference evidence="14 15" key="1">
    <citation type="submission" date="2024-09" db="EMBL/GenBank/DDBJ databases">
        <authorList>
            <person name="Sun Q."/>
            <person name="Mori K."/>
        </authorList>
    </citation>
    <scope>NUCLEOTIDE SEQUENCE [LARGE SCALE GENOMIC DNA]</scope>
    <source>
        <strain evidence="14 15">JCM 12520</strain>
    </source>
</reference>
<evidence type="ECO:0000256" key="7">
    <source>
        <dbReference type="ARBA" id="ARBA00022777"/>
    </source>
</evidence>
<evidence type="ECO:0000256" key="5">
    <source>
        <dbReference type="ARBA" id="ARBA00022692"/>
    </source>
</evidence>
<dbReference type="SUPFAM" id="SSF158472">
    <property type="entry name" value="HAMP domain-like"/>
    <property type="match status" value="1"/>
</dbReference>
<dbReference type="InterPro" id="IPR003594">
    <property type="entry name" value="HATPase_dom"/>
</dbReference>
<dbReference type="Pfam" id="PF02743">
    <property type="entry name" value="dCache_1"/>
    <property type="match status" value="1"/>
</dbReference>
<keyword evidence="10" id="KW-0902">Two-component regulatory system</keyword>
<comment type="caution">
    <text evidence="14">The sequence shown here is derived from an EMBL/GenBank/DDBJ whole genome shotgun (WGS) entry which is preliminary data.</text>
</comment>
<evidence type="ECO:0000256" key="3">
    <source>
        <dbReference type="ARBA" id="ARBA00022553"/>
    </source>
</evidence>
<dbReference type="Pfam" id="PF00672">
    <property type="entry name" value="HAMP"/>
    <property type="match status" value="1"/>
</dbReference>
<evidence type="ECO:0000256" key="8">
    <source>
        <dbReference type="ARBA" id="ARBA00022840"/>
    </source>
</evidence>
<evidence type="ECO:0000256" key="11">
    <source>
        <dbReference type="ARBA" id="ARBA00023136"/>
    </source>
</evidence>
<keyword evidence="6" id="KW-0547">Nucleotide-binding</keyword>
<evidence type="ECO:0000256" key="9">
    <source>
        <dbReference type="ARBA" id="ARBA00022989"/>
    </source>
</evidence>
<keyword evidence="8" id="KW-0067">ATP-binding</keyword>
<keyword evidence="3" id="KW-0597">Phosphoprotein</keyword>
<keyword evidence="2" id="KW-1003">Cell membrane</keyword>
<keyword evidence="5 12" id="KW-0812">Transmembrane</keyword>
<feature type="domain" description="HAMP" evidence="13">
    <location>
        <begin position="321"/>
        <end position="373"/>
    </location>
</feature>
<evidence type="ECO:0000256" key="4">
    <source>
        <dbReference type="ARBA" id="ARBA00022679"/>
    </source>
</evidence>
<proteinExistence type="predicted"/>
<evidence type="ECO:0000313" key="14">
    <source>
        <dbReference type="EMBL" id="MFB9756182.1"/>
    </source>
</evidence>
<dbReference type="Pfam" id="PF06580">
    <property type="entry name" value="His_kinase"/>
    <property type="match status" value="1"/>
</dbReference>
<dbReference type="EC" id="2.7.13.3" evidence="14"/>
<dbReference type="RefSeq" id="WP_344910518.1">
    <property type="nucleotide sequence ID" value="NZ_BAAAYO010000009.1"/>
</dbReference>
<keyword evidence="7 14" id="KW-0418">Kinase</keyword>
<organism evidence="14 15">
    <name type="scientific">Paenibacillus hodogayensis</name>
    <dbReference type="NCBI Taxonomy" id="279208"/>
    <lineage>
        <taxon>Bacteria</taxon>
        <taxon>Bacillati</taxon>
        <taxon>Bacillota</taxon>
        <taxon>Bacilli</taxon>
        <taxon>Bacillales</taxon>
        <taxon>Paenibacillaceae</taxon>
        <taxon>Paenibacillus</taxon>
    </lineage>
</organism>
<dbReference type="SMART" id="SM00304">
    <property type="entry name" value="HAMP"/>
    <property type="match status" value="1"/>
</dbReference>
<protein>
    <submittedName>
        <fullName evidence="14">Sensor histidine kinase</fullName>
        <ecNumber evidence="14">2.7.13.3</ecNumber>
    </submittedName>
</protein>
<dbReference type="SUPFAM" id="SSF55874">
    <property type="entry name" value="ATPase domain of HSP90 chaperone/DNA topoisomerase II/histidine kinase"/>
    <property type="match status" value="1"/>
</dbReference>
<sequence length="599" mass="68664">MTAWRHALYPSQLKNRLFLSFLLLILLPFTLVSVYHFRETETLLQTKYSEQNLEQLETMKHSLENLMEVAAKTATLLEQDPAIVPVLRHPEQVDPWSRMKGVENKFNSIGNSFFLSDAPVYYTMLDFHGHVYASYSPDKPLSYEELSRESWFVSLTGGSASKYVWNGFEPNYVYRDHTTSPYLLSLYALLKDENFVPIGAVRISIDYREWFNRLPSRAASGQSYFLLNGDGRVVLQPKQSASVDPAIAQVIVADGNGSSYTDKANRTLYTFSYIPSLQWYLVKEVPLDVLFRETDQLKQRFFVTISLFTALFMGMTLLIASRITRPIQLLQRKMEAMVMNNLKIVLPEKGKGEILSLTRSFNRMVRDIHELVHKFKMEERHKQAVRFQVLVSQMNPHFLLNTLNTIKSISLRKGDDETHEICIALGRLLENSLNTDVDLIHLKAEIGLVSAYMHIQNCRYDQQFSISFDLDDKLLYALVPKFSLQPLVENAIYHGFGASQAKGNITIRVYSDDGRLAMDVCDDGIGIEQAMERKRSRVRKGIGLQNLRERLELLFPGQADLQLLPLPQGAMARLYFPLLLSIPYSEREGGAYHVDYPAR</sequence>
<evidence type="ECO:0000256" key="2">
    <source>
        <dbReference type="ARBA" id="ARBA00022475"/>
    </source>
</evidence>
<keyword evidence="9 12" id="KW-1133">Transmembrane helix</keyword>
<dbReference type="Gene3D" id="3.30.565.10">
    <property type="entry name" value="Histidine kinase-like ATPase, C-terminal domain"/>
    <property type="match status" value="1"/>
</dbReference>